<dbReference type="EMBL" id="WOET01000008">
    <property type="protein sequence ID" value="MUM73057.1"/>
    <property type="molecule type" value="Genomic_DNA"/>
</dbReference>
<dbReference type="PROSITE" id="PS52050">
    <property type="entry name" value="WYL"/>
    <property type="match status" value="1"/>
</dbReference>
<reference evidence="5 6" key="1">
    <citation type="journal article" date="2019" name="Nat. Med.">
        <title>A library of human gut bacterial isolates paired with longitudinal multiomics data enables mechanistic microbiome research.</title>
        <authorList>
            <person name="Poyet M."/>
            <person name="Groussin M."/>
            <person name="Gibbons S.M."/>
            <person name="Avila-Pacheco J."/>
            <person name="Jiang X."/>
            <person name="Kearney S.M."/>
            <person name="Perrotta A.R."/>
            <person name="Berdy B."/>
            <person name="Zhao S."/>
            <person name="Lieberman T.D."/>
            <person name="Swanson P.K."/>
            <person name="Smith M."/>
            <person name="Roesemann S."/>
            <person name="Alexander J.E."/>
            <person name="Rich S.A."/>
            <person name="Livny J."/>
            <person name="Vlamakis H."/>
            <person name="Clish C."/>
            <person name="Bullock K."/>
            <person name="Deik A."/>
            <person name="Scott J."/>
            <person name="Pierce K.A."/>
            <person name="Xavier R.J."/>
            <person name="Alm E.J."/>
        </authorList>
    </citation>
    <scope>NUCLEOTIDE SEQUENCE [LARGE SCALE GENOMIC DNA]</scope>
    <source>
        <strain evidence="5 6">BIOML-A112</strain>
    </source>
</reference>
<dbReference type="InterPro" id="IPR059019">
    <property type="entry name" value="WHD_CapW"/>
</dbReference>
<evidence type="ECO:0000259" key="2">
    <source>
        <dbReference type="Pfam" id="PF26107"/>
    </source>
</evidence>
<name>A0A0H0GNE6_ECOLX</name>
<dbReference type="InterPro" id="IPR026881">
    <property type="entry name" value="WYL_dom"/>
</dbReference>
<evidence type="ECO:0000313" key="5">
    <source>
        <dbReference type="EMBL" id="NAG20373.1"/>
    </source>
</evidence>
<accession>A0A0H0GNE6</accession>
<evidence type="ECO:0000259" key="1">
    <source>
        <dbReference type="Pfam" id="PF13280"/>
    </source>
</evidence>
<proteinExistence type="predicted"/>
<dbReference type="Pfam" id="PF26107">
    <property type="entry name" value="BrxR_CTD"/>
    <property type="match status" value="1"/>
</dbReference>
<dbReference type="Proteomes" id="UP000490727">
    <property type="component" value="Unassembled WGS sequence"/>
</dbReference>
<dbReference type="Pfam" id="PF13280">
    <property type="entry name" value="WYL"/>
    <property type="match status" value="1"/>
</dbReference>
<dbReference type="RefSeq" id="WP_032214559.1">
    <property type="nucleotide sequence ID" value="NZ_AP024114.1"/>
</dbReference>
<feature type="domain" description="WYL" evidence="1">
    <location>
        <begin position="122"/>
        <end position="188"/>
    </location>
</feature>
<evidence type="ECO:0000313" key="7">
    <source>
        <dbReference type="Proteomes" id="UP000490727"/>
    </source>
</evidence>
<dbReference type="EMBL" id="WXKQ01000010">
    <property type="protein sequence ID" value="NAG20373.1"/>
    <property type="molecule type" value="Genomic_DNA"/>
</dbReference>
<organism evidence="5 6">
    <name type="scientific">Escherichia coli</name>
    <dbReference type="NCBI Taxonomy" id="562"/>
    <lineage>
        <taxon>Bacteria</taxon>
        <taxon>Pseudomonadati</taxon>
        <taxon>Pseudomonadota</taxon>
        <taxon>Gammaproteobacteria</taxon>
        <taxon>Enterobacterales</taxon>
        <taxon>Enterobacteriaceae</taxon>
        <taxon>Escherichia</taxon>
    </lineage>
</organism>
<dbReference type="InterPro" id="IPR059020">
    <property type="entry name" value="CapW_CTD"/>
</dbReference>
<dbReference type="AlphaFoldDB" id="A0A0H0GNE6"/>
<feature type="domain" description="DNA-binding transcriptional repressor CapW C-terminal dimerisation" evidence="2">
    <location>
        <begin position="209"/>
        <end position="260"/>
    </location>
</feature>
<evidence type="ECO:0000313" key="4">
    <source>
        <dbReference type="EMBL" id="MUM73057.1"/>
    </source>
</evidence>
<protein>
    <submittedName>
        <fullName evidence="5">WYL domain-containing protein</fullName>
    </submittedName>
</protein>
<evidence type="ECO:0000259" key="3">
    <source>
        <dbReference type="Pfam" id="PF26109"/>
    </source>
</evidence>
<gene>
    <name evidence="4" type="ORF">GNZ05_12930</name>
    <name evidence="5" type="ORF">GUC01_15255</name>
</gene>
<dbReference type="Proteomes" id="UP000475070">
    <property type="component" value="Unassembled WGS sequence"/>
</dbReference>
<comment type="caution">
    <text evidence="5">The sequence shown here is derived from an EMBL/GenBank/DDBJ whole genome shotgun (WGS) entry which is preliminary data.</text>
</comment>
<evidence type="ECO:0000313" key="6">
    <source>
        <dbReference type="Proteomes" id="UP000475070"/>
    </source>
</evidence>
<feature type="domain" description="DNA-binding transcriptional repressor CapW winged helix-turn-helix" evidence="3">
    <location>
        <begin position="19"/>
        <end position="87"/>
    </location>
</feature>
<sequence length="297" mass="33753">MYYSKFLEKHKSPLSHAQWLRLRYIERQLLWERKVTSRMIAEEFGVSAQQARTDVRTYMEVAPGNAIEKGAGRKGYFPSTTFSPVLLGDNDLLWRATGEFQPPQAAHAQEIPLIHRAVHSRTLAIFLSAIEQKGQVKVTYASMENPEGISRTLSPTVIITVNGRQHVRAYDWGSSAFKDFVLSRFLDLPELIVPAPAPPRKDTAWEVIIPVRFIANPTLNKAQQEVIKRDYLLEPSEFNIRAPMIFYLCPENNLPKTDDEYAQATDASSHGPFIYPVLAVHAQTGEPIHKYRHAGER</sequence>
<dbReference type="Pfam" id="PF26109">
    <property type="entry name" value="WHD_BrxR"/>
    <property type="match status" value="1"/>
</dbReference>
<reference evidence="4 7" key="2">
    <citation type="submission" date="2019-11" db="EMBL/GenBank/DDBJ databases">
        <title>Whole genome sequence analysis of environmental Escherichia coli from the feces of straw-necked ibis (Threskiornis spinicollis) nesting on inland wetlands.</title>
        <authorList>
            <person name="Wyrsch E.R."/>
            <person name="Roy Chowdhury P."/>
            <person name="Wallis L."/>
            <person name="Cummins M.L."/>
            <person name="Zingali T."/>
            <person name="Brandis K.J."/>
            <person name="Djordjevic S.P."/>
        </authorList>
    </citation>
    <scope>NUCLEOTIDE SEQUENCE [LARGE SCALE GENOMIC DNA]</scope>
    <source>
        <strain evidence="4 7">IBS12</strain>
    </source>
</reference>